<organism evidence="2 3">
    <name type="scientific">Mucilaginibacter mali</name>
    <dbReference type="NCBI Taxonomy" id="2740462"/>
    <lineage>
        <taxon>Bacteria</taxon>
        <taxon>Pseudomonadati</taxon>
        <taxon>Bacteroidota</taxon>
        <taxon>Sphingobacteriia</taxon>
        <taxon>Sphingobacteriales</taxon>
        <taxon>Sphingobacteriaceae</taxon>
        <taxon>Mucilaginibacter</taxon>
    </lineage>
</organism>
<dbReference type="EMBL" id="CP054139">
    <property type="protein sequence ID" value="QKJ30227.1"/>
    <property type="molecule type" value="Genomic_DNA"/>
</dbReference>
<gene>
    <name evidence="2" type="ORF">HQ865_10780</name>
</gene>
<name>A0A7D4Q3E8_9SPHI</name>
<dbReference type="Proteomes" id="UP000505355">
    <property type="component" value="Chromosome"/>
</dbReference>
<sequence>MGTEQLTNCTNCGAKLEIANGGHAKCDYCGSEFPAPSATERVIIDPAVQPRQRPIANYNQPANQGVSAWAVLFLILLVVIIVVFAVVNGGNKGINSSYADSVAIDTAAKKDSAYVAAQKTAATDTSNNFALRQLDAIKVDAPTFKKVYRNARKKYDQFSKTTDIYDPSSSLYVNVAGVFLYINKDTYGPELRFATRYLADDWLFIKEMTVNADGENFTMSPEFKRDNGDGSIWEWSDARMGEDDLAMLVKMATAKKVKLRYDGDKYYHVVSITQTQQAAMKKMLQIYKGMILKYDEAGAAKNNKGS</sequence>
<dbReference type="KEGG" id="mmab:HQ865_10780"/>
<dbReference type="AlphaFoldDB" id="A0A7D4Q3E8"/>
<keyword evidence="1" id="KW-0812">Transmembrane</keyword>
<proteinExistence type="predicted"/>
<keyword evidence="3" id="KW-1185">Reference proteome</keyword>
<reference evidence="2 3" key="1">
    <citation type="submission" date="2020-05" db="EMBL/GenBank/DDBJ databases">
        <title>Mucilaginibacter mali sp. nov.</title>
        <authorList>
            <person name="Kim H.S."/>
            <person name="Lee K.C."/>
            <person name="Suh M.K."/>
            <person name="Kim J.-S."/>
            <person name="Han K.-I."/>
            <person name="Eom M.K."/>
            <person name="Shin Y.K."/>
            <person name="Lee J.-S."/>
        </authorList>
    </citation>
    <scope>NUCLEOTIDE SEQUENCE [LARGE SCALE GENOMIC DNA]</scope>
    <source>
        <strain evidence="2 3">G2-14</strain>
    </source>
</reference>
<evidence type="ECO:0000313" key="2">
    <source>
        <dbReference type="EMBL" id="QKJ30227.1"/>
    </source>
</evidence>
<protein>
    <submittedName>
        <fullName evidence="2">Uncharacterized protein</fullName>
    </submittedName>
</protein>
<feature type="transmembrane region" description="Helical" evidence="1">
    <location>
        <begin position="66"/>
        <end position="87"/>
    </location>
</feature>
<keyword evidence="1" id="KW-1133">Transmembrane helix</keyword>
<evidence type="ECO:0000256" key="1">
    <source>
        <dbReference type="SAM" id="Phobius"/>
    </source>
</evidence>
<keyword evidence="1" id="KW-0472">Membrane</keyword>
<evidence type="ECO:0000313" key="3">
    <source>
        <dbReference type="Proteomes" id="UP000505355"/>
    </source>
</evidence>
<dbReference type="RefSeq" id="WP_173414914.1">
    <property type="nucleotide sequence ID" value="NZ_CP054139.1"/>
</dbReference>
<accession>A0A7D4Q3E8</accession>